<evidence type="ECO:0000313" key="2">
    <source>
        <dbReference type="EMBL" id="ABV33534.1"/>
    </source>
</evidence>
<keyword evidence="1" id="KW-0472">Membrane</keyword>
<dbReference type="eggNOG" id="COG1963">
    <property type="taxonomic scope" value="Bacteria"/>
</dbReference>
<dbReference type="Pfam" id="PF02681">
    <property type="entry name" value="DUF212"/>
    <property type="match status" value="1"/>
</dbReference>
<dbReference type="PANTHER" id="PTHR31446:SF29">
    <property type="entry name" value="ACID PHOSPHATASE_VANADIUM-DEPENDENT HALOPEROXIDASE-RELATED PROTEIN"/>
    <property type="match status" value="1"/>
</dbReference>
<evidence type="ECO:0000256" key="1">
    <source>
        <dbReference type="SAM" id="Phobius"/>
    </source>
</evidence>
<dbReference type="Proteomes" id="UP000002016">
    <property type="component" value="Chromosome"/>
</dbReference>
<dbReference type="EMBL" id="CP000812">
    <property type="protein sequence ID" value="ABV33534.1"/>
    <property type="molecule type" value="Genomic_DNA"/>
</dbReference>
<dbReference type="PANTHER" id="PTHR31446">
    <property type="entry name" value="ACID PHOSPHATASE/VANADIUM-DEPENDENT HALOPEROXIDASE-RELATED PROTEIN"/>
    <property type="match status" value="1"/>
</dbReference>
<keyword evidence="1" id="KW-1133">Transmembrane helix</keyword>
<organism evidence="2 3">
    <name type="scientific">Pseudothermotoga lettingae (strain ATCC BAA-301 / DSM 14385 / NBRC 107922 / TMO)</name>
    <name type="common">Thermotoga lettingae</name>
    <dbReference type="NCBI Taxonomy" id="416591"/>
    <lineage>
        <taxon>Bacteria</taxon>
        <taxon>Thermotogati</taxon>
        <taxon>Thermotogota</taxon>
        <taxon>Thermotogae</taxon>
        <taxon>Thermotogales</taxon>
        <taxon>Thermotogaceae</taxon>
        <taxon>Pseudothermotoga</taxon>
    </lineage>
</organism>
<gene>
    <name evidence="2" type="ordered locus">Tlet_0968</name>
</gene>
<dbReference type="STRING" id="416591.Tlet_0968"/>
<proteinExistence type="predicted"/>
<dbReference type="HOGENOM" id="CLU_073969_1_1_0"/>
<protein>
    <recommendedName>
        <fullName evidence="4">Acid phosphatase/vanadium-dependent haloperoxidase related</fullName>
    </recommendedName>
</protein>
<sequence>MSTFYSIVDLLKNTPLIATVLSFLVAQTIKVIFSKSFSMFKKYGGMPSGHAAAMSGLAFSLARCTGYDSPATAVATALLMVVVADAVNLRPYVREDLGHTWLQAFAGIGVGFTVAHLLPAKIPLW</sequence>
<dbReference type="RefSeq" id="WP_012003015.1">
    <property type="nucleotide sequence ID" value="NZ_BSDV01000001.1"/>
</dbReference>
<dbReference type="InterPro" id="IPR003832">
    <property type="entry name" value="DUF212"/>
</dbReference>
<reference evidence="2 3" key="1">
    <citation type="submission" date="2007-08" db="EMBL/GenBank/DDBJ databases">
        <title>Complete sequence of Thermotoga lettingae TMO.</title>
        <authorList>
            <consortium name="US DOE Joint Genome Institute"/>
            <person name="Copeland A."/>
            <person name="Lucas S."/>
            <person name="Lapidus A."/>
            <person name="Barry K."/>
            <person name="Glavina del Rio T."/>
            <person name="Dalin E."/>
            <person name="Tice H."/>
            <person name="Pitluck S."/>
            <person name="Foster B."/>
            <person name="Bruce D."/>
            <person name="Schmutz J."/>
            <person name="Larimer F."/>
            <person name="Land M."/>
            <person name="Hauser L."/>
            <person name="Kyrpides N."/>
            <person name="Mikhailova N."/>
            <person name="Nelson K."/>
            <person name="Gogarten J.P."/>
            <person name="Noll K."/>
            <person name="Richardson P."/>
        </authorList>
    </citation>
    <scope>NUCLEOTIDE SEQUENCE [LARGE SCALE GENOMIC DNA]</scope>
    <source>
        <strain evidence="3">ATCC BAA-301 / DSM 14385 / NBRC 107922 / TMO</strain>
    </source>
</reference>
<keyword evidence="3" id="KW-1185">Reference proteome</keyword>
<dbReference type="AlphaFoldDB" id="A8F5V0"/>
<evidence type="ECO:0008006" key="4">
    <source>
        <dbReference type="Google" id="ProtNLM"/>
    </source>
</evidence>
<accession>A8F5V0</accession>
<feature type="transmembrane region" description="Helical" evidence="1">
    <location>
        <begin position="15"/>
        <end position="33"/>
    </location>
</feature>
<dbReference type="OrthoDB" id="46473at2"/>
<reference evidence="2 3" key="2">
    <citation type="journal article" date="2009" name="Proc. Natl. Acad. Sci. U.S.A.">
        <title>On the chimeric nature, thermophilic origin, and phylogenetic placement of the Thermotogales.</title>
        <authorList>
            <person name="Zhaxybayeva O."/>
            <person name="Swithers K.S."/>
            <person name="Lapierre P."/>
            <person name="Fournier G.P."/>
            <person name="Bickhart D.M."/>
            <person name="DeBoy R.T."/>
            <person name="Nelson K.E."/>
            <person name="Nesbo C.L."/>
            <person name="Doolittle W.F."/>
            <person name="Gogarten J.P."/>
            <person name="Noll K.M."/>
        </authorList>
    </citation>
    <scope>NUCLEOTIDE SEQUENCE [LARGE SCALE GENOMIC DNA]</scope>
    <source>
        <strain evidence="3">ATCC BAA-301 / DSM 14385 / NBRC 107922 / TMO</strain>
    </source>
</reference>
<dbReference type="KEGG" id="tle:Tlet_0968"/>
<evidence type="ECO:0000313" key="3">
    <source>
        <dbReference type="Proteomes" id="UP000002016"/>
    </source>
</evidence>
<keyword evidence="1" id="KW-0812">Transmembrane</keyword>
<feature type="transmembrane region" description="Helical" evidence="1">
    <location>
        <begin position="101"/>
        <end position="119"/>
    </location>
</feature>
<name>A8F5V0_PSELT</name>